<organism evidence="1 2">
    <name type="scientific">Allosediminivita pacifica</name>
    <dbReference type="NCBI Taxonomy" id="1267769"/>
    <lineage>
        <taxon>Bacteria</taxon>
        <taxon>Pseudomonadati</taxon>
        <taxon>Pseudomonadota</taxon>
        <taxon>Alphaproteobacteria</taxon>
        <taxon>Rhodobacterales</taxon>
        <taxon>Paracoccaceae</taxon>
        <taxon>Allosediminivita</taxon>
    </lineage>
</organism>
<dbReference type="EMBL" id="QBKN01000034">
    <property type="protein sequence ID" value="PTX40368.1"/>
    <property type="molecule type" value="Genomic_DNA"/>
</dbReference>
<dbReference type="AlphaFoldDB" id="A0A2T6A962"/>
<dbReference type="RefSeq" id="WP_107978534.1">
    <property type="nucleotide sequence ID" value="NZ_BMEZ01000033.1"/>
</dbReference>
<proteinExistence type="predicted"/>
<dbReference type="Pfam" id="PF13469">
    <property type="entry name" value="Sulfotransfer_3"/>
    <property type="match status" value="1"/>
</dbReference>
<evidence type="ECO:0000313" key="2">
    <source>
        <dbReference type="Proteomes" id="UP000244069"/>
    </source>
</evidence>
<dbReference type="GO" id="GO:0006044">
    <property type="term" value="P:N-acetylglucosamine metabolic process"/>
    <property type="evidence" value="ECO:0007669"/>
    <property type="project" value="TreeGrafter"/>
</dbReference>
<dbReference type="PANTHER" id="PTHR10704:SF44">
    <property type="entry name" value="LD35051P-RELATED"/>
    <property type="match status" value="1"/>
</dbReference>
<gene>
    <name evidence="1" type="ORF">C8N44_13423</name>
</gene>
<name>A0A2T6A962_9RHOB</name>
<keyword evidence="2" id="KW-1185">Reference proteome</keyword>
<dbReference type="OrthoDB" id="1431348at2"/>
<dbReference type="PANTHER" id="PTHR10704">
    <property type="entry name" value="CARBOHYDRATE SULFOTRANSFERASE"/>
    <property type="match status" value="1"/>
</dbReference>
<sequence>MAEAPKVVRIVTGMHRSGTTWMGEAASVAMPGCVVHEPFNLGSGLKGVPCWYPGPDSAEETSALVAQMMAGRRGFRRRRPSDGLWRGTARQILGSQYDRVLSRALRGSNPLVLLKDPFLIRLCADLADQQDAKAAILIRHPAALVHSLRRMVWPVPELDGKSWPRRHEDPDLQFAYALGCFWSAIYEEVAQQLARAPGNLLLMRHEDLCLSPLEEGSALLEHLDIPVTGPAREFLLKSTSGGTGEMSGQQLHNMSRDAQALAFSWRTSLPPEQIAAVTEGAGATLARHYADLDAEPA</sequence>
<dbReference type="SUPFAM" id="SSF52540">
    <property type="entry name" value="P-loop containing nucleoside triphosphate hydrolases"/>
    <property type="match status" value="1"/>
</dbReference>
<keyword evidence="1" id="KW-0808">Transferase</keyword>
<dbReference type="InterPro" id="IPR051135">
    <property type="entry name" value="Gal/GlcNAc/GalNAc_ST"/>
</dbReference>
<comment type="caution">
    <text evidence="1">The sequence shown here is derived from an EMBL/GenBank/DDBJ whole genome shotgun (WGS) entry which is preliminary data.</text>
</comment>
<protein>
    <submittedName>
        <fullName evidence="1">Sulfotransferase family protein</fullName>
    </submittedName>
</protein>
<dbReference type="InterPro" id="IPR027417">
    <property type="entry name" value="P-loop_NTPase"/>
</dbReference>
<evidence type="ECO:0000313" key="1">
    <source>
        <dbReference type="EMBL" id="PTX40368.1"/>
    </source>
</evidence>
<dbReference type="GO" id="GO:0006790">
    <property type="term" value="P:sulfur compound metabolic process"/>
    <property type="evidence" value="ECO:0007669"/>
    <property type="project" value="TreeGrafter"/>
</dbReference>
<reference evidence="1 2" key="1">
    <citation type="submission" date="2018-04" db="EMBL/GenBank/DDBJ databases">
        <title>Genomic Encyclopedia of Archaeal and Bacterial Type Strains, Phase II (KMG-II): from individual species to whole genera.</title>
        <authorList>
            <person name="Goeker M."/>
        </authorList>
    </citation>
    <scope>NUCLEOTIDE SEQUENCE [LARGE SCALE GENOMIC DNA]</scope>
    <source>
        <strain evidence="1 2">DSM 29329</strain>
    </source>
</reference>
<dbReference type="GO" id="GO:0001517">
    <property type="term" value="F:N-acetylglucosamine 6-O-sulfotransferase activity"/>
    <property type="evidence" value="ECO:0007669"/>
    <property type="project" value="TreeGrafter"/>
</dbReference>
<dbReference type="Gene3D" id="3.40.50.300">
    <property type="entry name" value="P-loop containing nucleotide triphosphate hydrolases"/>
    <property type="match status" value="1"/>
</dbReference>
<dbReference type="Proteomes" id="UP000244069">
    <property type="component" value="Unassembled WGS sequence"/>
</dbReference>
<accession>A0A2T6A962</accession>